<feature type="chain" id="PRO_5013186379" evidence="1">
    <location>
        <begin position="20"/>
        <end position="232"/>
    </location>
</feature>
<dbReference type="Proteomes" id="UP000193920">
    <property type="component" value="Unassembled WGS sequence"/>
</dbReference>
<gene>
    <name evidence="2" type="ORF">LY90DRAFT_708204</name>
</gene>
<comment type="caution">
    <text evidence="2">The sequence shown here is derived from an EMBL/GenBank/DDBJ whole genome shotgun (WGS) entry which is preliminary data.</text>
</comment>
<keyword evidence="1" id="KW-0732">Signal</keyword>
<name>A0A1Y2A8P5_9FUNG</name>
<protein>
    <submittedName>
        <fullName evidence="2">Uncharacterized protein</fullName>
    </submittedName>
</protein>
<evidence type="ECO:0000313" key="3">
    <source>
        <dbReference type="Proteomes" id="UP000193920"/>
    </source>
</evidence>
<keyword evidence="3" id="KW-1185">Reference proteome</keyword>
<dbReference type="AlphaFoldDB" id="A0A1Y2A8P5"/>
<sequence>MNFKTLFLSAVALLSVVNAAPVNEKHVSIDSLKKTCKTQGGKLLVNMNDDSTSYACLKAYTENSRNKAVNPENSACFHATASVLCVDKKLTNIEQCIKSSDDYDYRKCSYFISTLNNNGTGKFKNDLRSYPQNERIIIDYIQDQKECKENGGIVLSYKVIMQYVCLTPVTGHLSLRNDHCVGHNGKVYCIDQDNTILEVCNKKAQSYNHDSCMSVLNEYSKANNFEIDEKGF</sequence>
<dbReference type="EMBL" id="MCOG01000316">
    <property type="protein sequence ID" value="ORY18889.1"/>
    <property type="molecule type" value="Genomic_DNA"/>
</dbReference>
<evidence type="ECO:0000313" key="2">
    <source>
        <dbReference type="EMBL" id="ORY18889.1"/>
    </source>
</evidence>
<organism evidence="2 3">
    <name type="scientific">Neocallimastix californiae</name>
    <dbReference type="NCBI Taxonomy" id="1754190"/>
    <lineage>
        <taxon>Eukaryota</taxon>
        <taxon>Fungi</taxon>
        <taxon>Fungi incertae sedis</taxon>
        <taxon>Chytridiomycota</taxon>
        <taxon>Chytridiomycota incertae sedis</taxon>
        <taxon>Neocallimastigomycetes</taxon>
        <taxon>Neocallimastigales</taxon>
        <taxon>Neocallimastigaceae</taxon>
        <taxon>Neocallimastix</taxon>
    </lineage>
</organism>
<reference evidence="2 3" key="1">
    <citation type="submission" date="2016-08" db="EMBL/GenBank/DDBJ databases">
        <title>A Parts List for Fungal Cellulosomes Revealed by Comparative Genomics.</title>
        <authorList>
            <consortium name="DOE Joint Genome Institute"/>
            <person name="Haitjema C.H."/>
            <person name="Gilmore S.P."/>
            <person name="Henske J.K."/>
            <person name="Solomon K.V."/>
            <person name="De Groot R."/>
            <person name="Kuo A."/>
            <person name="Mondo S.J."/>
            <person name="Salamov A.A."/>
            <person name="Labutti K."/>
            <person name="Zhao Z."/>
            <person name="Chiniquy J."/>
            <person name="Barry K."/>
            <person name="Brewer H.M."/>
            <person name="Purvine S.O."/>
            <person name="Wright A.T."/>
            <person name="Boxma B."/>
            <person name="Van Alen T."/>
            <person name="Hackstein J.H."/>
            <person name="Baker S.E."/>
            <person name="Grigoriev I.V."/>
            <person name="O'Malley M.A."/>
        </authorList>
    </citation>
    <scope>NUCLEOTIDE SEQUENCE [LARGE SCALE GENOMIC DNA]</scope>
    <source>
        <strain evidence="2 3">G1</strain>
    </source>
</reference>
<evidence type="ECO:0000256" key="1">
    <source>
        <dbReference type="SAM" id="SignalP"/>
    </source>
</evidence>
<proteinExistence type="predicted"/>
<accession>A0A1Y2A8P5</accession>
<feature type="signal peptide" evidence="1">
    <location>
        <begin position="1"/>
        <end position="19"/>
    </location>
</feature>